<dbReference type="Proteomes" id="UP000324760">
    <property type="component" value="Chromosome"/>
</dbReference>
<protein>
    <submittedName>
        <fullName evidence="2">FixH family protein</fullName>
    </submittedName>
</protein>
<keyword evidence="1" id="KW-0472">Membrane</keyword>
<dbReference type="OrthoDB" id="5295180at2"/>
<organism evidence="2 3">
    <name type="scientific">Neptunomonas concharum</name>
    <dbReference type="NCBI Taxonomy" id="1031538"/>
    <lineage>
        <taxon>Bacteria</taxon>
        <taxon>Pseudomonadati</taxon>
        <taxon>Pseudomonadota</taxon>
        <taxon>Gammaproteobacteria</taxon>
        <taxon>Oceanospirillales</taxon>
        <taxon>Oceanospirillaceae</taxon>
        <taxon>Neptunomonas</taxon>
    </lineage>
</organism>
<reference evidence="2 3" key="1">
    <citation type="journal article" date="2019" name="Biochem. Eng. J.">
        <title>Metabolic engineering of the marine bacteria Neptunomonas concharum for the production of acetoin and meso-2,3-butanediol from acetate.</title>
        <authorList>
            <person name="Li W."/>
            <person name="Pu N."/>
            <person name="Liu C.-X."/>
            <person name="Yuan Q.-P."/>
            <person name="Li Z.-J."/>
        </authorList>
    </citation>
    <scope>NUCLEOTIDE SEQUENCE [LARGE SCALE GENOMIC DNA]</scope>
    <source>
        <strain evidence="2 3">JCM17730</strain>
    </source>
</reference>
<accession>A0A5P1RD23</accession>
<dbReference type="EMBL" id="CP043869">
    <property type="protein sequence ID" value="QEQ97155.1"/>
    <property type="molecule type" value="Genomic_DNA"/>
</dbReference>
<evidence type="ECO:0000313" key="2">
    <source>
        <dbReference type="EMBL" id="QEQ97155.1"/>
    </source>
</evidence>
<name>A0A5P1RD23_9GAMM</name>
<gene>
    <name evidence="2" type="ORF">F0U83_10780</name>
</gene>
<keyword evidence="3" id="KW-1185">Reference proteome</keyword>
<evidence type="ECO:0000313" key="3">
    <source>
        <dbReference type="Proteomes" id="UP000324760"/>
    </source>
</evidence>
<dbReference type="KEGG" id="ncu:F0U83_10780"/>
<dbReference type="AlphaFoldDB" id="A0A5P1RD23"/>
<feature type="transmembrane region" description="Helical" evidence="1">
    <location>
        <begin position="16"/>
        <end position="37"/>
    </location>
</feature>
<dbReference type="InterPro" id="IPR008620">
    <property type="entry name" value="FixH"/>
</dbReference>
<dbReference type="Pfam" id="PF05751">
    <property type="entry name" value="FixH"/>
    <property type="match status" value="1"/>
</dbReference>
<sequence length="171" mass="19462">MTDDIQAAKPWYKQPWLWFILTPLIAVFIYGFTFLYLSIVTMDGVVKDDYYRNVRSYEVNSEKNLAAIEKNISATLNLDDVTGDLMLKLSGNLTELPPYLTLGIVHPTHQKYDQSITLKSVGSQGLFSGSLSSPISGKRYLYLTPPTETWSLRIEVHPPYEQRLIELTPSK</sequence>
<proteinExistence type="predicted"/>
<keyword evidence="1" id="KW-0812">Transmembrane</keyword>
<evidence type="ECO:0000256" key="1">
    <source>
        <dbReference type="SAM" id="Phobius"/>
    </source>
</evidence>
<keyword evidence="1" id="KW-1133">Transmembrane helix</keyword>